<reference evidence="1 2" key="1">
    <citation type="submission" date="2015-07" db="EMBL/GenBank/DDBJ databases">
        <title>Emmonsia species relationships and genome sequence.</title>
        <authorList>
            <consortium name="The Broad Institute Genomics Platform"/>
            <person name="Cuomo C.A."/>
            <person name="Munoz J.F."/>
            <person name="Imamovic A."/>
            <person name="Priest M.E."/>
            <person name="Young S."/>
            <person name="Clay O.K."/>
            <person name="McEwen J.G."/>
        </authorList>
    </citation>
    <scope>NUCLEOTIDE SEQUENCE [LARGE SCALE GENOMIC DNA]</scope>
    <source>
        <strain evidence="1 2">UAMH 9510</strain>
    </source>
</reference>
<accession>A0A1J9PAL3</accession>
<keyword evidence="2" id="KW-1185">Reference proteome</keyword>
<comment type="caution">
    <text evidence="1">The sequence shown here is derived from an EMBL/GenBank/DDBJ whole genome shotgun (WGS) entry which is preliminary data.</text>
</comment>
<gene>
    <name evidence="1" type="ORF">AJ78_05996</name>
</gene>
<organism evidence="1 2">
    <name type="scientific">Emergomyces pasteurianus Ep9510</name>
    <dbReference type="NCBI Taxonomy" id="1447872"/>
    <lineage>
        <taxon>Eukaryota</taxon>
        <taxon>Fungi</taxon>
        <taxon>Dikarya</taxon>
        <taxon>Ascomycota</taxon>
        <taxon>Pezizomycotina</taxon>
        <taxon>Eurotiomycetes</taxon>
        <taxon>Eurotiomycetidae</taxon>
        <taxon>Onygenales</taxon>
        <taxon>Ajellomycetaceae</taxon>
        <taxon>Emergomyces</taxon>
    </lineage>
</organism>
<evidence type="ECO:0000313" key="2">
    <source>
        <dbReference type="Proteomes" id="UP000182235"/>
    </source>
</evidence>
<evidence type="ECO:0000313" key="1">
    <source>
        <dbReference type="EMBL" id="OJD13560.1"/>
    </source>
</evidence>
<dbReference type="AlphaFoldDB" id="A0A1J9PAL3"/>
<dbReference type="EMBL" id="LGRN01000289">
    <property type="protein sequence ID" value="OJD13560.1"/>
    <property type="molecule type" value="Genomic_DNA"/>
</dbReference>
<sequence length="134" mass="15533">MFPTKRLEAWAQSVVEMFTRNTTDRPTSDEISKAHGNACDVFLALHMCKQGFKSWSPPFTQGIQVVDEVLQTLRSDHGGELPDKILSFWWNQRLRNIRDHRTFATPEGKTAMVAIFERWNDIDRLKKQFLGTHA</sequence>
<dbReference type="Proteomes" id="UP000182235">
    <property type="component" value="Unassembled WGS sequence"/>
</dbReference>
<name>A0A1J9PAL3_9EURO</name>
<proteinExistence type="predicted"/>
<dbReference type="VEuPathDB" id="FungiDB:AJ78_05996"/>
<dbReference type="OrthoDB" id="4176220at2759"/>
<protein>
    <submittedName>
        <fullName evidence="1">Uncharacterized protein</fullName>
    </submittedName>
</protein>